<dbReference type="GO" id="GO:0046452">
    <property type="term" value="P:dihydrofolate metabolic process"/>
    <property type="evidence" value="ECO:0007669"/>
    <property type="project" value="TreeGrafter"/>
</dbReference>
<evidence type="ECO:0000256" key="7">
    <source>
        <dbReference type="ARBA" id="ARBA00025067"/>
    </source>
</evidence>
<dbReference type="InterPro" id="IPR017925">
    <property type="entry name" value="DHFR_CS"/>
</dbReference>
<dbReference type="Gene3D" id="3.40.430.10">
    <property type="entry name" value="Dihydrofolate Reductase, subunit A"/>
    <property type="match status" value="1"/>
</dbReference>
<keyword evidence="5 8" id="KW-0521">NADP</keyword>
<dbReference type="UniPathway" id="UPA00077">
    <property type="reaction ID" value="UER00158"/>
</dbReference>
<evidence type="ECO:0000256" key="3">
    <source>
        <dbReference type="ARBA" id="ARBA00012856"/>
    </source>
</evidence>
<comment type="similarity">
    <text evidence="2 8 9">Belongs to the dihydrofolate reductase family.</text>
</comment>
<evidence type="ECO:0000256" key="2">
    <source>
        <dbReference type="ARBA" id="ARBA00009539"/>
    </source>
</evidence>
<keyword evidence="6 8" id="KW-0560">Oxidoreductase</keyword>
<dbReference type="InterPro" id="IPR012259">
    <property type="entry name" value="DHFR"/>
</dbReference>
<dbReference type="PROSITE" id="PS51330">
    <property type="entry name" value="DHFR_2"/>
    <property type="match status" value="1"/>
</dbReference>
<dbReference type="FunFam" id="3.40.430.10:FF:000001">
    <property type="entry name" value="Dihydrofolate reductase"/>
    <property type="match status" value="1"/>
</dbReference>
<evidence type="ECO:0000313" key="11">
    <source>
        <dbReference type="EMBL" id="RFU65453.1"/>
    </source>
</evidence>
<evidence type="ECO:0000256" key="1">
    <source>
        <dbReference type="ARBA" id="ARBA00004903"/>
    </source>
</evidence>
<dbReference type="GO" id="GO:0070401">
    <property type="term" value="F:NADP+ binding"/>
    <property type="evidence" value="ECO:0007669"/>
    <property type="project" value="UniProtKB-ARBA"/>
</dbReference>
<dbReference type="GO" id="GO:0006730">
    <property type="term" value="P:one-carbon metabolic process"/>
    <property type="evidence" value="ECO:0007669"/>
    <property type="project" value="UniProtKB-KW"/>
</dbReference>
<dbReference type="PROSITE" id="PS00075">
    <property type="entry name" value="DHFR_1"/>
    <property type="match status" value="1"/>
</dbReference>
<feature type="domain" description="DHFR" evidence="10">
    <location>
        <begin position="1"/>
        <end position="160"/>
    </location>
</feature>
<comment type="function">
    <text evidence="7 8">Key enzyme in folate metabolism. Catalyzes an essential reaction for de novo glycine and purine synthesis, and for DNA precursor synthesis.</text>
</comment>
<dbReference type="GO" id="GO:0005829">
    <property type="term" value="C:cytosol"/>
    <property type="evidence" value="ECO:0007669"/>
    <property type="project" value="TreeGrafter"/>
</dbReference>
<evidence type="ECO:0000256" key="4">
    <source>
        <dbReference type="ARBA" id="ARBA00022563"/>
    </source>
</evidence>
<accession>A0A372LGL0</accession>
<dbReference type="EMBL" id="QVTD01000003">
    <property type="protein sequence ID" value="RFU65453.1"/>
    <property type="molecule type" value="Genomic_DNA"/>
</dbReference>
<dbReference type="PANTHER" id="PTHR48069">
    <property type="entry name" value="DIHYDROFOLATE REDUCTASE"/>
    <property type="match status" value="1"/>
</dbReference>
<dbReference type="AlphaFoldDB" id="A0A372LGL0"/>
<dbReference type="RefSeq" id="WP_117321628.1">
    <property type="nucleotide sequence ID" value="NZ_QVTD01000003.1"/>
</dbReference>
<name>A0A372LGL0_9BACI</name>
<comment type="pathway">
    <text evidence="1 8">Cofactor biosynthesis; tetrahydrofolate biosynthesis; 5,6,7,8-tetrahydrofolate from 7,8-dihydrofolate: step 1/1.</text>
</comment>
<keyword evidence="12" id="KW-1185">Reference proteome</keyword>
<reference evidence="11 12" key="1">
    <citation type="submission" date="2018-08" db="EMBL/GenBank/DDBJ databases">
        <title>Bacillus chawlae sp. nov., Bacillus glennii sp. nov., and Bacillus saganii sp. nov. Isolated from the Vehicle Assembly Building at Kennedy Space Center where the Viking Spacecraft were Assembled.</title>
        <authorList>
            <person name="Seuylemezian A."/>
            <person name="Vaishampayan P."/>
        </authorList>
    </citation>
    <scope>NUCLEOTIDE SEQUENCE [LARGE SCALE GENOMIC DNA]</scope>
    <source>
        <strain evidence="11 12">V44-8</strain>
    </source>
</reference>
<dbReference type="InterPro" id="IPR001796">
    <property type="entry name" value="DHFR_dom"/>
</dbReference>
<dbReference type="Proteomes" id="UP000262939">
    <property type="component" value="Unassembled WGS sequence"/>
</dbReference>
<evidence type="ECO:0000313" key="12">
    <source>
        <dbReference type="Proteomes" id="UP000262939"/>
    </source>
</evidence>
<dbReference type="CDD" id="cd00209">
    <property type="entry name" value="DHFR"/>
    <property type="match status" value="1"/>
</dbReference>
<proteinExistence type="inferred from homology"/>
<dbReference type="OrthoDB" id="9804315at2"/>
<dbReference type="PRINTS" id="PR00070">
    <property type="entry name" value="DHFR"/>
</dbReference>
<protein>
    <recommendedName>
        <fullName evidence="3 8">Dihydrofolate reductase</fullName>
        <ecNumber evidence="3 8">1.5.1.3</ecNumber>
    </recommendedName>
</protein>
<comment type="caution">
    <text evidence="11">The sequence shown here is derived from an EMBL/GenBank/DDBJ whole genome shotgun (WGS) entry which is preliminary data.</text>
</comment>
<evidence type="ECO:0000256" key="9">
    <source>
        <dbReference type="RuleBase" id="RU004474"/>
    </source>
</evidence>
<organism evidence="11 12">
    <name type="scientific">Peribacillus glennii</name>
    <dbReference type="NCBI Taxonomy" id="2303991"/>
    <lineage>
        <taxon>Bacteria</taxon>
        <taxon>Bacillati</taxon>
        <taxon>Bacillota</taxon>
        <taxon>Bacilli</taxon>
        <taxon>Bacillales</taxon>
        <taxon>Bacillaceae</taxon>
        <taxon>Peribacillus</taxon>
    </lineage>
</organism>
<dbReference type="EC" id="1.5.1.3" evidence="3 8"/>
<evidence type="ECO:0000256" key="5">
    <source>
        <dbReference type="ARBA" id="ARBA00022857"/>
    </source>
</evidence>
<dbReference type="PANTHER" id="PTHR48069:SF3">
    <property type="entry name" value="DIHYDROFOLATE REDUCTASE"/>
    <property type="match status" value="1"/>
</dbReference>
<dbReference type="InterPro" id="IPR024072">
    <property type="entry name" value="DHFR-like_dom_sf"/>
</dbReference>
<dbReference type="GO" id="GO:0046654">
    <property type="term" value="P:tetrahydrofolate biosynthetic process"/>
    <property type="evidence" value="ECO:0007669"/>
    <property type="project" value="UniProtKB-UniPathway"/>
</dbReference>
<dbReference type="SUPFAM" id="SSF53597">
    <property type="entry name" value="Dihydrofolate reductase-like"/>
    <property type="match status" value="1"/>
</dbReference>
<dbReference type="GO" id="GO:0046655">
    <property type="term" value="P:folic acid metabolic process"/>
    <property type="evidence" value="ECO:0007669"/>
    <property type="project" value="TreeGrafter"/>
</dbReference>
<sequence>MISLLFAMDENRVIGKDNKLPWHLPADLNYFKNVTMGHPIVMGRKTFESIGRVLPGRENIVVTRNADFKLEGVTVLHSVDEVIKLADSSDREIFVIGGAEIFKGILPQTDRLYITEIHHEFQGDTYFPAINEAEWEQLSSTPGIVDEKNRYPHDFIVLGRKAQV</sequence>
<dbReference type="GO" id="GO:0004146">
    <property type="term" value="F:dihydrofolate reductase activity"/>
    <property type="evidence" value="ECO:0007669"/>
    <property type="project" value="UniProtKB-EC"/>
</dbReference>
<evidence type="ECO:0000256" key="8">
    <source>
        <dbReference type="PIRNR" id="PIRNR000194"/>
    </source>
</evidence>
<gene>
    <name evidence="11" type="ORF">D0466_06075</name>
</gene>
<evidence type="ECO:0000259" key="10">
    <source>
        <dbReference type="PROSITE" id="PS51330"/>
    </source>
</evidence>
<dbReference type="PIRSF" id="PIRSF000194">
    <property type="entry name" value="DHFR"/>
    <property type="match status" value="1"/>
</dbReference>
<dbReference type="Pfam" id="PF00186">
    <property type="entry name" value="DHFR_1"/>
    <property type="match status" value="1"/>
</dbReference>
<evidence type="ECO:0000256" key="6">
    <source>
        <dbReference type="ARBA" id="ARBA00023002"/>
    </source>
</evidence>
<comment type="catalytic activity">
    <reaction evidence="8">
        <text>(6S)-5,6,7,8-tetrahydrofolate + NADP(+) = 7,8-dihydrofolate + NADPH + H(+)</text>
        <dbReference type="Rhea" id="RHEA:15009"/>
        <dbReference type="ChEBI" id="CHEBI:15378"/>
        <dbReference type="ChEBI" id="CHEBI:57451"/>
        <dbReference type="ChEBI" id="CHEBI:57453"/>
        <dbReference type="ChEBI" id="CHEBI:57783"/>
        <dbReference type="ChEBI" id="CHEBI:58349"/>
        <dbReference type="EC" id="1.5.1.3"/>
    </reaction>
</comment>
<keyword evidence="4 8" id="KW-0554">One-carbon metabolism</keyword>